<organism evidence="1 2">
    <name type="scientific">Fusarium decemcellulare</name>
    <dbReference type="NCBI Taxonomy" id="57161"/>
    <lineage>
        <taxon>Eukaryota</taxon>
        <taxon>Fungi</taxon>
        <taxon>Dikarya</taxon>
        <taxon>Ascomycota</taxon>
        <taxon>Pezizomycotina</taxon>
        <taxon>Sordariomycetes</taxon>
        <taxon>Hypocreomycetidae</taxon>
        <taxon>Hypocreales</taxon>
        <taxon>Nectriaceae</taxon>
        <taxon>Fusarium</taxon>
        <taxon>Fusarium decemcellulare species complex</taxon>
    </lineage>
</organism>
<protein>
    <submittedName>
        <fullName evidence="1">Uncharacterized protein</fullName>
    </submittedName>
</protein>
<reference evidence="1" key="1">
    <citation type="submission" date="2022-08" db="EMBL/GenBank/DDBJ databases">
        <title>Genome Sequence of Fusarium decemcellulare.</title>
        <authorList>
            <person name="Buettner E."/>
        </authorList>
    </citation>
    <scope>NUCLEOTIDE SEQUENCE</scope>
    <source>
        <strain evidence="1">Babe19</strain>
    </source>
</reference>
<evidence type="ECO:0000313" key="2">
    <source>
        <dbReference type="Proteomes" id="UP001148629"/>
    </source>
</evidence>
<dbReference type="EMBL" id="JANRMS010000005">
    <property type="protein sequence ID" value="KAJ3550204.1"/>
    <property type="molecule type" value="Genomic_DNA"/>
</dbReference>
<comment type="caution">
    <text evidence="1">The sequence shown here is derived from an EMBL/GenBank/DDBJ whole genome shotgun (WGS) entry which is preliminary data.</text>
</comment>
<sequence>MDSETAKSSGIPPEYLHKLSNGSYVHRGMFRSFGPGANCTLDLCPIEWTVYQYRPSLPANIVFVFLYAIALSIHIYLGIRWRTWGFMTFMVLGCIYALIGYCARIILWTDPWSFGGFMAQMIFITGGPVFYTAAIYVTLSKAIRFFAPDISRLPPRMIYWLFISADILCLILQAAGGALSSTSNGSSKTGIDLAMAGLILQVIILVVFCGFFVDYMVRFAKLQKRRPGAVINTIAKQQKLFFAGLGSAIVLILARCAYRVDELSEGYSDSTKITNEALFIGLEGVTQVAVSVLHDASNIPTTKSQSPQNYYGPLRHFSHVAMNYLSNTAGKSSKEAHPRPYKWERGSMSATHRWLTYPDILWLFVRHRSQNQTAASDRPHDCLISMPKAARDLVTKYPAPNLPRVLQPQLQPRHPHFHIFNFQMSNLLPEFSLKGKVCVVSGGARGLGLTQAEALLEAGATVHIIDRLPFPGDEPDSAYSKVAARATNELNSSITYHRCDVRDVAALNQIFETIANDKGRLDGLIAAAGIQKETPALDHTVEDFENIISINLTGVFVTAQAAARQMVRLKQPGSICLIASMSAHIANRGLLSPAYNPSKAGVVQLARSLAAEWGQHNIRINTLSPGYILTDLLQKLFEEFPERREKWSSENMLNRISLPEEYRGAAVFLLSDASKFMTGSDLRIDGGHAAW</sequence>
<evidence type="ECO:0000313" key="1">
    <source>
        <dbReference type="EMBL" id="KAJ3550204.1"/>
    </source>
</evidence>
<gene>
    <name evidence="1" type="ORF">NM208_g106</name>
</gene>
<dbReference type="Proteomes" id="UP001148629">
    <property type="component" value="Unassembled WGS sequence"/>
</dbReference>
<proteinExistence type="predicted"/>
<keyword evidence="2" id="KW-1185">Reference proteome</keyword>
<accession>A0ACC1T0R9</accession>
<name>A0ACC1T0R9_9HYPO</name>